<keyword evidence="3" id="KW-1185">Reference proteome</keyword>
<dbReference type="Gene3D" id="2.60.120.680">
    <property type="entry name" value="GOLD domain"/>
    <property type="match status" value="1"/>
</dbReference>
<dbReference type="InterPro" id="IPR001251">
    <property type="entry name" value="CRAL-TRIO_dom"/>
</dbReference>
<dbReference type="PROSITE" id="PS50191">
    <property type="entry name" value="CRAL_TRIO"/>
    <property type="match status" value="1"/>
</dbReference>
<dbReference type="InterPro" id="IPR036865">
    <property type="entry name" value="CRAL-TRIO_dom_sf"/>
</dbReference>
<dbReference type="SMART" id="SM00516">
    <property type="entry name" value="SEC14"/>
    <property type="match status" value="1"/>
</dbReference>
<gene>
    <name evidence="2" type="ORF">PENTCL1PPCAC_29577</name>
</gene>
<dbReference type="InterPro" id="IPR053302">
    <property type="entry name" value="CRAL-TRIO_domain"/>
</dbReference>
<dbReference type="AlphaFoldDB" id="A0AAV5UMK4"/>
<comment type="caution">
    <text evidence="2">The sequence shown here is derived from an EMBL/GenBank/DDBJ whole genome shotgun (WGS) entry which is preliminary data.</text>
</comment>
<dbReference type="SUPFAM" id="SSF46938">
    <property type="entry name" value="CRAL/TRIO N-terminal domain"/>
    <property type="match status" value="1"/>
</dbReference>
<name>A0AAV5UMK4_9BILA</name>
<evidence type="ECO:0000313" key="2">
    <source>
        <dbReference type="EMBL" id="GMT07403.1"/>
    </source>
</evidence>
<dbReference type="CDD" id="cd00170">
    <property type="entry name" value="SEC14"/>
    <property type="match status" value="1"/>
</dbReference>
<dbReference type="Gene3D" id="3.40.525.10">
    <property type="entry name" value="CRAL-TRIO lipid binding domain"/>
    <property type="match status" value="1"/>
</dbReference>
<dbReference type="PANTHER" id="PTHR47159">
    <property type="entry name" value="PROTEIN CBG07705-RELATED"/>
    <property type="match status" value="1"/>
</dbReference>
<evidence type="ECO:0000313" key="3">
    <source>
        <dbReference type="Proteomes" id="UP001432027"/>
    </source>
</evidence>
<sequence>MAELRERLQGVLPPDHDTPFLLSRWLKAYNGNVEQAATKYREYSKIRKLMGTNDPTTIKEVYERNVTTSCARLVSQSRLEPTWINEKDNGMIFVEMSIQDPKKFMKAVRVGDYLKAFFISCEYFQHMVLEHEKATGKESHGICIFDMEGASVAPYMSLNSAINNLMQARIHIWIDFYSELLRHVVIINPPRLLAMIWKVASFILPSRVHSRFHFASRYPQQLLPFLSLSAIPIGLGGTWKPPGEGKYEGNGCVKAAPITDSDDLDVKKFWRDAGVTDLPDRQPLNPGRHEFRVPEGCGNLAFEFMTDGEIQTWIEQEGEDLTPRFVFATPKLPEQFNVKLLSTAPVFVTIINKNKVFSVNTTVSLHFY</sequence>
<accession>A0AAV5UMK4</accession>
<proteinExistence type="predicted"/>
<dbReference type="InterPro" id="IPR036273">
    <property type="entry name" value="CRAL/TRIO_N_dom_sf"/>
</dbReference>
<dbReference type="PANTHER" id="PTHR47159:SF6">
    <property type="entry name" value="CRAL-TRIO DOMAIN-CONTAINING PROTEIN"/>
    <property type="match status" value="1"/>
</dbReference>
<dbReference type="SUPFAM" id="SSF52087">
    <property type="entry name" value="CRAL/TRIO domain"/>
    <property type="match status" value="1"/>
</dbReference>
<feature type="domain" description="CRAL-TRIO" evidence="1">
    <location>
        <begin position="54"/>
        <end position="238"/>
    </location>
</feature>
<evidence type="ECO:0000259" key="1">
    <source>
        <dbReference type="PROSITE" id="PS50191"/>
    </source>
</evidence>
<dbReference type="Proteomes" id="UP001432027">
    <property type="component" value="Unassembled WGS sequence"/>
</dbReference>
<organism evidence="2 3">
    <name type="scientific">Pristionchus entomophagus</name>
    <dbReference type="NCBI Taxonomy" id="358040"/>
    <lineage>
        <taxon>Eukaryota</taxon>
        <taxon>Metazoa</taxon>
        <taxon>Ecdysozoa</taxon>
        <taxon>Nematoda</taxon>
        <taxon>Chromadorea</taxon>
        <taxon>Rhabditida</taxon>
        <taxon>Rhabditina</taxon>
        <taxon>Diplogasteromorpha</taxon>
        <taxon>Diplogasteroidea</taxon>
        <taxon>Neodiplogasteridae</taxon>
        <taxon>Pristionchus</taxon>
    </lineage>
</organism>
<protein>
    <recommendedName>
        <fullName evidence="1">CRAL-TRIO domain-containing protein</fullName>
    </recommendedName>
</protein>
<reference evidence="2" key="1">
    <citation type="submission" date="2023-10" db="EMBL/GenBank/DDBJ databases">
        <title>Genome assembly of Pristionchus species.</title>
        <authorList>
            <person name="Yoshida K."/>
            <person name="Sommer R.J."/>
        </authorList>
    </citation>
    <scope>NUCLEOTIDE SEQUENCE</scope>
    <source>
        <strain evidence="2">RS0144</strain>
    </source>
</reference>
<dbReference type="Pfam" id="PF00650">
    <property type="entry name" value="CRAL_TRIO"/>
    <property type="match status" value="1"/>
</dbReference>
<dbReference type="EMBL" id="BTSX01000006">
    <property type="protein sequence ID" value="GMT07403.1"/>
    <property type="molecule type" value="Genomic_DNA"/>
</dbReference>